<dbReference type="Pfam" id="PF09468">
    <property type="entry name" value="RNase_H2-Ydr279"/>
    <property type="match status" value="1"/>
</dbReference>
<evidence type="ECO:0000313" key="10">
    <source>
        <dbReference type="Proteomes" id="UP000023152"/>
    </source>
</evidence>
<feature type="domain" description="Ribonuclease H2 subunit B wHTH" evidence="7">
    <location>
        <begin position="83"/>
        <end position="201"/>
    </location>
</feature>
<evidence type="ECO:0000256" key="3">
    <source>
        <dbReference type="ARBA" id="ARBA00023242"/>
    </source>
</evidence>
<protein>
    <recommendedName>
        <fullName evidence="2">Ribonuclease H2 subunit B</fullName>
    </recommendedName>
    <alternativeName>
        <fullName evidence="5">Ribonuclease HI subunit B</fullName>
    </alternativeName>
</protein>
<evidence type="ECO:0000259" key="8">
    <source>
        <dbReference type="Pfam" id="PF17745"/>
    </source>
</evidence>
<dbReference type="InterPro" id="IPR019024">
    <property type="entry name" value="RNase_H2_suB_wHTH"/>
</dbReference>
<proteinExistence type="predicted"/>
<evidence type="ECO:0000256" key="6">
    <source>
        <dbReference type="SAM" id="MobiDB-lite"/>
    </source>
</evidence>
<feature type="region of interest" description="Disordered" evidence="6">
    <location>
        <begin position="249"/>
        <end position="272"/>
    </location>
</feature>
<dbReference type="PANTHER" id="PTHR13383:SF11">
    <property type="entry name" value="RIBONUCLEASE H2 SUBUNIT B"/>
    <property type="match status" value="1"/>
</dbReference>
<comment type="subcellular location">
    <subcellularLocation>
        <location evidence="1">Nucleus</location>
    </subcellularLocation>
</comment>
<dbReference type="GO" id="GO:0005654">
    <property type="term" value="C:nucleoplasm"/>
    <property type="evidence" value="ECO:0007669"/>
    <property type="project" value="TreeGrafter"/>
</dbReference>
<name>X6P368_RETFI</name>
<dbReference type="Gene3D" id="1.10.20.120">
    <property type="match status" value="1"/>
</dbReference>
<dbReference type="Pfam" id="PF17745">
    <property type="entry name" value="Ydr279_N"/>
    <property type="match status" value="1"/>
</dbReference>
<sequence>MTHANEKKMILCKLAPSEDSLSLNLVKFPHPKYRSLYSWYLINNNAIYELQNIGDENENSLFIDNFVREKGDMYILSPFDPMYLLLPHLIRSRKYSPLNNKPCFMALDQMLCDSPTKENQCSEPSSLDYNRLLSIPGCREQIALICDSKQIAGEKDLFYSLNDDKLIQWLQCKVKKIQATLAIVGENNEEEEDVQTALLIVNEYISESLFQSVCASFGVVVVVDDMSSMLKHDPKKRKLSALNETEIDSEMKTTESEQNGSHLLPKTKRQNQGQYDLVDNTTVRKVIGACDPDLERVQIRLTSEKPKPSVRTNANKQLDKVNTKGMKSMFSYFSPSKT</sequence>
<evidence type="ECO:0000256" key="4">
    <source>
        <dbReference type="ARBA" id="ARBA00024778"/>
    </source>
</evidence>
<reference evidence="9 10" key="1">
    <citation type="journal article" date="2013" name="Curr. Biol.">
        <title>The Genome of the Foraminiferan Reticulomyxa filosa.</title>
        <authorList>
            <person name="Glockner G."/>
            <person name="Hulsmann N."/>
            <person name="Schleicher M."/>
            <person name="Noegel A.A."/>
            <person name="Eichinger L."/>
            <person name="Gallinger C."/>
            <person name="Pawlowski J."/>
            <person name="Sierra R."/>
            <person name="Euteneuer U."/>
            <person name="Pillet L."/>
            <person name="Moustafa A."/>
            <person name="Platzer M."/>
            <person name="Groth M."/>
            <person name="Szafranski K."/>
            <person name="Schliwa M."/>
        </authorList>
    </citation>
    <scope>NUCLEOTIDE SEQUENCE [LARGE SCALE GENOMIC DNA]</scope>
</reference>
<dbReference type="PANTHER" id="PTHR13383">
    <property type="entry name" value="RIBONUCLEASE H2 SUBUNIT B"/>
    <property type="match status" value="1"/>
</dbReference>
<dbReference type="Proteomes" id="UP000023152">
    <property type="component" value="Unassembled WGS sequence"/>
</dbReference>
<evidence type="ECO:0000256" key="1">
    <source>
        <dbReference type="ARBA" id="ARBA00004123"/>
    </source>
</evidence>
<evidence type="ECO:0000313" key="9">
    <source>
        <dbReference type="EMBL" id="ETO32573.1"/>
    </source>
</evidence>
<evidence type="ECO:0000256" key="5">
    <source>
        <dbReference type="ARBA" id="ARBA00033464"/>
    </source>
</evidence>
<keyword evidence="10" id="KW-1185">Reference proteome</keyword>
<dbReference type="OrthoDB" id="29098at2759"/>
<dbReference type="GO" id="GO:0006401">
    <property type="term" value="P:RNA catabolic process"/>
    <property type="evidence" value="ECO:0007669"/>
    <property type="project" value="TreeGrafter"/>
</dbReference>
<dbReference type="EMBL" id="ASPP01004084">
    <property type="protein sequence ID" value="ETO32573.1"/>
    <property type="molecule type" value="Genomic_DNA"/>
</dbReference>
<evidence type="ECO:0000259" key="7">
    <source>
        <dbReference type="Pfam" id="PF09468"/>
    </source>
</evidence>
<comment type="function">
    <text evidence="4">Non catalytic subunit of RNase H2, an endonuclease that specifically degrades the RNA of RNA:DNA hybrids. Participates in DNA replication, possibly by mediating the removal of lagging-strand Okazaki fragment RNA primers during DNA replication. Mediates the excision of single ribonucleotides from DNA:RNA duplexes.</text>
</comment>
<organism evidence="9 10">
    <name type="scientific">Reticulomyxa filosa</name>
    <dbReference type="NCBI Taxonomy" id="46433"/>
    <lineage>
        <taxon>Eukaryota</taxon>
        <taxon>Sar</taxon>
        <taxon>Rhizaria</taxon>
        <taxon>Retaria</taxon>
        <taxon>Foraminifera</taxon>
        <taxon>Monothalamids</taxon>
        <taxon>Reticulomyxidae</taxon>
        <taxon>Reticulomyxa</taxon>
    </lineage>
</organism>
<keyword evidence="3" id="KW-0539">Nucleus</keyword>
<dbReference type="GO" id="GO:0032299">
    <property type="term" value="C:ribonuclease H2 complex"/>
    <property type="evidence" value="ECO:0007669"/>
    <property type="project" value="InterPro"/>
</dbReference>
<dbReference type="Gene3D" id="2.20.25.530">
    <property type="match status" value="1"/>
</dbReference>
<dbReference type="InterPro" id="IPR041195">
    <property type="entry name" value="Rnh202_N"/>
</dbReference>
<comment type="caution">
    <text evidence="9">The sequence shown here is derived from an EMBL/GenBank/DDBJ whole genome shotgun (WGS) entry which is preliminary data.</text>
</comment>
<dbReference type="InterPro" id="IPR040456">
    <property type="entry name" value="RNase_H2_suB"/>
</dbReference>
<accession>X6P368</accession>
<feature type="domain" description="Rnh202 triple barrel" evidence="8">
    <location>
        <begin position="16"/>
        <end position="80"/>
    </location>
</feature>
<evidence type="ECO:0000256" key="2">
    <source>
        <dbReference type="ARBA" id="ARBA00019062"/>
    </source>
</evidence>
<dbReference type="AlphaFoldDB" id="X6P368"/>
<gene>
    <name evidence="9" type="ORF">RFI_04545</name>
</gene>